<reference evidence="2 3" key="1">
    <citation type="submission" date="2023-01" db="EMBL/GenBank/DDBJ databases">
        <title>Analysis of 21 Apiospora genomes using comparative genomics revels a genus with tremendous synthesis potential of carbohydrate active enzymes and secondary metabolites.</title>
        <authorList>
            <person name="Sorensen T."/>
        </authorList>
    </citation>
    <scope>NUCLEOTIDE SEQUENCE [LARGE SCALE GENOMIC DNA]</scope>
    <source>
        <strain evidence="2 3">CBS 83171</strain>
    </source>
</reference>
<accession>A0ABR1W182</accession>
<evidence type="ECO:0000313" key="2">
    <source>
        <dbReference type="EMBL" id="KAK8076807.1"/>
    </source>
</evidence>
<dbReference type="Proteomes" id="UP001446871">
    <property type="component" value="Unassembled WGS sequence"/>
</dbReference>
<dbReference type="EMBL" id="JAQQWM010000002">
    <property type="protein sequence ID" value="KAK8076807.1"/>
    <property type="molecule type" value="Genomic_DNA"/>
</dbReference>
<evidence type="ECO:0000256" key="1">
    <source>
        <dbReference type="SAM" id="MobiDB-lite"/>
    </source>
</evidence>
<organism evidence="2 3">
    <name type="scientific">Apiospora saccharicola</name>
    <dbReference type="NCBI Taxonomy" id="335842"/>
    <lineage>
        <taxon>Eukaryota</taxon>
        <taxon>Fungi</taxon>
        <taxon>Dikarya</taxon>
        <taxon>Ascomycota</taxon>
        <taxon>Pezizomycotina</taxon>
        <taxon>Sordariomycetes</taxon>
        <taxon>Xylariomycetidae</taxon>
        <taxon>Amphisphaeriales</taxon>
        <taxon>Apiosporaceae</taxon>
        <taxon>Apiospora</taxon>
    </lineage>
</organism>
<feature type="region of interest" description="Disordered" evidence="1">
    <location>
        <begin position="22"/>
        <end position="46"/>
    </location>
</feature>
<proteinExistence type="predicted"/>
<comment type="caution">
    <text evidence="2">The sequence shown here is derived from an EMBL/GenBank/DDBJ whole genome shotgun (WGS) entry which is preliminary data.</text>
</comment>
<feature type="compositionally biased region" description="Polar residues" evidence="1">
    <location>
        <begin position="33"/>
        <end position="45"/>
    </location>
</feature>
<protein>
    <submittedName>
        <fullName evidence="2">Uncharacterized protein</fullName>
    </submittedName>
</protein>
<evidence type="ECO:0000313" key="3">
    <source>
        <dbReference type="Proteomes" id="UP001446871"/>
    </source>
</evidence>
<sequence>MLFSRGGGPDLLDLRGFPSQFAQRSDDCDNEHNPSNTSIYLSSPGQHDYVSHDAHTIIQPLSTQDQLGTTTEDPLIPTNARTCEVYGDGRATWLHLLHTAQELPAARFPPDLNNPAIVLVNVPSLPAELPKARHIQGQAEWQTPELLADDDNRNERISRTFESKFPLGYDAPLTCLLSDQPRIPVSKEYPLLFLSYCYILTATQLQLQKRPVRYTKHFLRTVPPSRTPKTGIVISLPFASRKLIRWLSALLNTGTMGWGSKGPSPAWQLYLTEDADITLVTSHVIDYDPEERPPSADEAFELLGELCGLLGVGQGPAPRQNMAQLLNPCSASFASALLIPFYRSSGFAPRLCFPSLVGLGPKPVDLDAIRSHAQDLKYYMSLALSPQLGSALWSIFWQPDVECNLVSPWLSSALDTLQPYLDTRDVETVLKVFALRRPRVAFLLAGIFLLGDSTIFECIIKYLQTLEERYGYASQSNPDVSFAAWIGTPQSYLDFNPKKQYLSETDRVPRSDVLRYRFNYRLERLMTISAWKPFGSIAKSDIELELWPLLDSQSASKYVRWVWKSSTEDAQFGFQVDTNRCVHNVPDQLDLIKPAQYDTKPPVMTLIPSKLSTLRMLNQAVESVSGDKHMGYAGLLVSPRHPWLADWRGLP</sequence>
<gene>
    <name evidence="2" type="ORF">PG996_002977</name>
</gene>
<keyword evidence="3" id="KW-1185">Reference proteome</keyword>
<name>A0ABR1W182_9PEZI</name>